<dbReference type="EC" id="3.4.21.89" evidence="4 6"/>
<keyword evidence="6" id="KW-0812">Transmembrane</keyword>
<evidence type="ECO:0000256" key="1">
    <source>
        <dbReference type="ARBA" id="ARBA00000677"/>
    </source>
</evidence>
<protein>
    <recommendedName>
        <fullName evidence="4 6">Signal peptidase I</fullName>
        <ecNumber evidence="4 6">3.4.21.89</ecNumber>
    </recommendedName>
</protein>
<dbReference type="InterPro" id="IPR036286">
    <property type="entry name" value="LexA/Signal_pep-like_sf"/>
</dbReference>
<dbReference type="PANTHER" id="PTHR43390">
    <property type="entry name" value="SIGNAL PEPTIDASE I"/>
    <property type="match status" value="1"/>
</dbReference>
<keyword evidence="6" id="KW-0472">Membrane</keyword>
<evidence type="ECO:0000256" key="7">
    <source>
        <dbReference type="SAM" id="MobiDB-lite"/>
    </source>
</evidence>
<reference evidence="10" key="1">
    <citation type="journal article" date="2019" name="Int. J. Syst. Evol. Microbiol.">
        <title>The Global Catalogue of Microorganisms (GCM) 10K type strain sequencing project: providing services to taxonomists for standard genome sequencing and annotation.</title>
        <authorList>
            <consortium name="The Broad Institute Genomics Platform"/>
            <consortium name="The Broad Institute Genome Sequencing Center for Infectious Disease"/>
            <person name="Wu L."/>
            <person name="Ma J."/>
        </authorList>
    </citation>
    <scope>NUCLEOTIDE SEQUENCE [LARGE SCALE GENOMIC DNA]</scope>
    <source>
        <strain evidence="10">JCM 17460</strain>
    </source>
</reference>
<evidence type="ECO:0000256" key="4">
    <source>
        <dbReference type="ARBA" id="ARBA00013208"/>
    </source>
</evidence>
<keyword evidence="6" id="KW-0645">Protease</keyword>
<dbReference type="SUPFAM" id="SSF51306">
    <property type="entry name" value="LexA/Signal peptidase"/>
    <property type="match status" value="1"/>
</dbReference>
<dbReference type="InterPro" id="IPR019758">
    <property type="entry name" value="Pept_S26A_signal_pept_1_CS"/>
</dbReference>
<evidence type="ECO:0000256" key="5">
    <source>
        <dbReference type="ARBA" id="ARBA00022801"/>
    </source>
</evidence>
<evidence type="ECO:0000256" key="6">
    <source>
        <dbReference type="RuleBase" id="RU362042"/>
    </source>
</evidence>
<dbReference type="Pfam" id="PF10502">
    <property type="entry name" value="Peptidase_S26"/>
    <property type="match status" value="1"/>
</dbReference>
<gene>
    <name evidence="9" type="ORF">GCM10022263_25340</name>
</gene>
<sequence length="304" mass="33016">MLSGWEVLLDSYLVTTDDSAPDSAAELSDPKAADGAGSRSSSAQRKHLPVWQESILLLAVALGLAVVIKALFVQAFYIPSESMEPGLVKNDRILVQKVSYWFGRTPQRGDVIVFEDPGQWLGPTDSQGPTGFANVLSKVGLYPTGGHLVKRVIGTEGDVVECCDAEGRIKVNGKAIDESDYLGARDGAACNAEISDWFSERETALSRPCDWVIGPIPEGKLLVLGDNRNHSADSRAHLCSPDEDPCTESPWVDTDLVVGKVFTLIWPRDRWRWISRPEVFEGVPDSPSAELLEKAKKADAVPGT</sequence>
<dbReference type="EMBL" id="BAABBB010000013">
    <property type="protein sequence ID" value="GAA3536550.1"/>
    <property type="molecule type" value="Genomic_DNA"/>
</dbReference>
<dbReference type="Proteomes" id="UP001500301">
    <property type="component" value="Unassembled WGS sequence"/>
</dbReference>
<evidence type="ECO:0000313" key="9">
    <source>
        <dbReference type="EMBL" id="GAA3536550.1"/>
    </source>
</evidence>
<keyword evidence="10" id="KW-1185">Reference proteome</keyword>
<keyword evidence="5 6" id="KW-0378">Hydrolase</keyword>
<keyword evidence="6" id="KW-1133">Transmembrane helix</keyword>
<feature type="domain" description="Peptidase S26" evidence="8">
    <location>
        <begin position="52"/>
        <end position="266"/>
    </location>
</feature>
<comment type="caution">
    <text evidence="9">The sequence shown here is derived from an EMBL/GenBank/DDBJ whole genome shotgun (WGS) entry which is preliminary data.</text>
</comment>
<name>A0ABP6VIJ2_9ACTN</name>
<dbReference type="InterPro" id="IPR019533">
    <property type="entry name" value="Peptidase_S26"/>
</dbReference>
<dbReference type="Gene3D" id="2.10.109.10">
    <property type="entry name" value="Umud Fragment, subunit A"/>
    <property type="match status" value="1"/>
</dbReference>
<feature type="region of interest" description="Disordered" evidence="7">
    <location>
        <begin position="19"/>
        <end position="41"/>
    </location>
</feature>
<dbReference type="NCBIfam" id="TIGR02227">
    <property type="entry name" value="sigpep_I_bact"/>
    <property type="match status" value="1"/>
</dbReference>
<comment type="similarity">
    <text evidence="3 6">Belongs to the peptidase S26 family.</text>
</comment>
<accession>A0ABP6VIJ2</accession>
<proteinExistence type="inferred from homology"/>
<dbReference type="InterPro" id="IPR000223">
    <property type="entry name" value="Pept_S26A_signal_pept_1"/>
</dbReference>
<dbReference type="CDD" id="cd06530">
    <property type="entry name" value="S26_SPase_I"/>
    <property type="match status" value="1"/>
</dbReference>
<evidence type="ECO:0000313" key="10">
    <source>
        <dbReference type="Proteomes" id="UP001500301"/>
    </source>
</evidence>
<dbReference type="PRINTS" id="PR00727">
    <property type="entry name" value="LEADERPTASE"/>
</dbReference>
<dbReference type="PROSITE" id="PS00761">
    <property type="entry name" value="SPASE_I_3"/>
    <property type="match status" value="1"/>
</dbReference>
<feature type="transmembrane region" description="Helical" evidence="6">
    <location>
        <begin position="55"/>
        <end position="77"/>
    </location>
</feature>
<comment type="subcellular location">
    <subcellularLocation>
        <location evidence="2">Cell membrane</location>
        <topology evidence="2">Single-pass type II membrane protein</topology>
    </subcellularLocation>
    <subcellularLocation>
        <location evidence="6">Membrane</location>
        <topology evidence="6">Single-pass type II membrane protein</topology>
    </subcellularLocation>
</comment>
<evidence type="ECO:0000259" key="8">
    <source>
        <dbReference type="Pfam" id="PF10502"/>
    </source>
</evidence>
<evidence type="ECO:0000256" key="3">
    <source>
        <dbReference type="ARBA" id="ARBA00009370"/>
    </source>
</evidence>
<evidence type="ECO:0000256" key="2">
    <source>
        <dbReference type="ARBA" id="ARBA00004401"/>
    </source>
</evidence>
<organism evidence="9 10">
    <name type="scientific">Nocardioides daeguensis</name>
    <dbReference type="NCBI Taxonomy" id="908359"/>
    <lineage>
        <taxon>Bacteria</taxon>
        <taxon>Bacillati</taxon>
        <taxon>Actinomycetota</taxon>
        <taxon>Actinomycetes</taxon>
        <taxon>Propionibacteriales</taxon>
        <taxon>Nocardioidaceae</taxon>
        <taxon>Nocardioides</taxon>
    </lineage>
</organism>
<comment type="catalytic activity">
    <reaction evidence="1 6">
        <text>Cleavage of hydrophobic, N-terminal signal or leader sequences from secreted and periplasmic proteins.</text>
        <dbReference type="EC" id="3.4.21.89"/>
    </reaction>
</comment>
<dbReference type="PANTHER" id="PTHR43390:SF1">
    <property type="entry name" value="CHLOROPLAST PROCESSING PEPTIDASE"/>
    <property type="match status" value="1"/>
</dbReference>